<evidence type="ECO:0000313" key="5">
    <source>
        <dbReference type="EMBL" id="KAG6007400.1"/>
    </source>
</evidence>
<keyword evidence="6" id="KW-1185">Reference proteome</keyword>
<gene>
    <name evidence="5" type="ORF">E4U43_000322</name>
</gene>
<evidence type="ECO:0000256" key="1">
    <source>
        <dbReference type="ARBA" id="ARBA00022729"/>
    </source>
</evidence>
<evidence type="ECO:0000256" key="3">
    <source>
        <dbReference type="SAM" id="SignalP"/>
    </source>
</evidence>
<dbReference type="InterPro" id="IPR018466">
    <property type="entry name" value="Kre9/Knh1-like_N"/>
</dbReference>
<feature type="region of interest" description="Disordered" evidence="2">
    <location>
        <begin position="122"/>
        <end position="186"/>
    </location>
</feature>
<reference evidence="5" key="1">
    <citation type="journal article" date="2020" name="bioRxiv">
        <title>Whole genome comparisons of ergot fungi reveals the divergence and evolution of species within the genus Claviceps are the result of varying mechanisms driving genome evolution and host range expansion.</title>
        <authorList>
            <person name="Wyka S.A."/>
            <person name="Mondo S.J."/>
            <person name="Liu M."/>
            <person name="Dettman J."/>
            <person name="Nalam V."/>
            <person name="Broders K.D."/>
        </authorList>
    </citation>
    <scope>NUCLEOTIDE SEQUENCE</scope>
    <source>
        <strain evidence="5">CCC 602</strain>
    </source>
</reference>
<feature type="domain" description="Yeast cell wall synthesis Kre9/Knh1-like N-terminal" evidence="4">
    <location>
        <begin position="27"/>
        <end position="120"/>
    </location>
</feature>
<comment type="caution">
    <text evidence="5">The sequence shown here is derived from an EMBL/GenBank/DDBJ whole genome shotgun (WGS) entry which is preliminary data.</text>
</comment>
<dbReference type="InterPro" id="IPR052982">
    <property type="entry name" value="SRP1/TIP1-like"/>
</dbReference>
<dbReference type="PANTHER" id="PTHR40633:SF1">
    <property type="entry name" value="GPI ANCHORED SERINE-THREONINE RICH PROTEIN (AFU_ORTHOLOGUE AFUA_1G03630)"/>
    <property type="match status" value="1"/>
</dbReference>
<feature type="compositionally biased region" description="Low complexity" evidence="2">
    <location>
        <begin position="128"/>
        <end position="186"/>
    </location>
</feature>
<feature type="signal peptide" evidence="3">
    <location>
        <begin position="1"/>
        <end position="17"/>
    </location>
</feature>
<dbReference type="Pfam" id="PF10342">
    <property type="entry name" value="Kre9_KNH"/>
    <property type="match status" value="1"/>
</dbReference>
<dbReference type="PANTHER" id="PTHR40633">
    <property type="entry name" value="MATRIX PROTEIN, PUTATIVE (AFU_ORTHOLOGUE AFUA_8G05410)-RELATED"/>
    <property type="match status" value="1"/>
</dbReference>
<dbReference type="OrthoDB" id="2260257at2759"/>
<sequence>MRFPAAAILAFAASTLAQTPDFDSIYSPKKNEIVAAGSALNLTWDAPAKYDSGTISIELIGGATQNTQQPIAHIASGVQNSAKTYIWNVDASLGAENVYGLVFKLESDPSIFQYSNPFHIKASDSKPTGSHSTSTTAMSSSSEPATNFVTKTEEFTTTVPCTTNTPDSMSTYSAPTGSSAAPTASNPSNPIMTSTSAISPVPTSGASSIHVGSIGILAVAAAALLL</sequence>
<keyword evidence="1 3" id="KW-0732">Signal</keyword>
<dbReference type="EMBL" id="SRPW01001090">
    <property type="protein sequence ID" value="KAG6007400.1"/>
    <property type="molecule type" value="Genomic_DNA"/>
</dbReference>
<protein>
    <recommendedName>
        <fullName evidence="4">Yeast cell wall synthesis Kre9/Knh1-like N-terminal domain-containing protein</fullName>
    </recommendedName>
</protein>
<dbReference type="Proteomes" id="UP000748025">
    <property type="component" value="Unassembled WGS sequence"/>
</dbReference>
<feature type="chain" id="PRO_5040373763" description="Yeast cell wall synthesis Kre9/Knh1-like N-terminal domain-containing protein" evidence="3">
    <location>
        <begin position="18"/>
        <end position="226"/>
    </location>
</feature>
<evidence type="ECO:0000259" key="4">
    <source>
        <dbReference type="Pfam" id="PF10342"/>
    </source>
</evidence>
<evidence type="ECO:0000313" key="6">
    <source>
        <dbReference type="Proteomes" id="UP000748025"/>
    </source>
</evidence>
<dbReference type="AlphaFoldDB" id="A0A9P7NA65"/>
<organism evidence="5 6">
    <name type="scientific">Claviceps pusilla</name>
    <dbReference type="NCBI Taxonomy" id="123648"/>
    <lineage>
        <taxon>Eukaryota</taxon>
        <taxon>Fungi</taxon>
        <taxon>Dikarya</taxon>
        <taxon>Ascomycota</taxon>
        <taxon>Pezizomycotina</taxon>
        <taxon>Sordariomycetes</taxon>
        <taxon>Hypocreomycetidae</taxon>
        <taxon>Hypocreales</taxon>
        <taxon>Clavicipitaceae</taxon>
        <taxon>Claviceps</taxon>
    </lineage>
</organism>
<accession>A0A9P7NA65</accession>
<name>A0A9P7NA65_9HYPO</name>
<evidence type="ECO:0000256" key="2">
    <source>
        <dbReference type="SAM" id="MobiDB-lite"/>
    </source>
</evidence>
<proteinExistence type="predicted"/>